<accession>A0AAW0L515</accession>
<dbReference type="Pfam" id="PF00560">
    <property type="entry name" value="LRR_1"/>
    <property type="match status" value="2"/>
</dbReference>
<dbReference type="InterPro" id="IPR032675">
    <property type="entry name" value="LRR_dom_sf"/>
</dbReference>
<dbReference type="InterPro" id="IPR003591">
    <property type="entry name" value="Leu-rich_rpt_typical-subtyp"/>
</dbReference>
<evidence type="ECO:0000256" key="11">
    <source>
        <dbReference type="ARBA" id="ARBA00037847"/>
    </source>
</evidence>
<keyword evidence="9" id="KW-0472">Membrane</keyword>
<dbReference type="GO" id="GO:0012505">
    <property type="term" value="C:endomembrane system"/>
    <property type="evidence" value="ECO:0007669"/>
    <property type="project" value="UniProtKB-SubCell"/>
</dbReference>
<evidence type="ECO:0000256" key="8">
    <source>
        <dbReference type="ARBA" id="ARBA00022989"/>
    </source>
</evidence>
<dbReference type="PANTHER" id="PTHR48062">
    <property type="entry name" value="RECEPTOR-LIKE PROTEIN 14"/>
    <property type="match status" value="1"/>
</dbReference>
<evidence type="ECO:0000256" key="2">
    <source>
        <dbReference type="ARBA" id="ARBA00009592"/>
    </source>
</evidence>
<dbReference type="Proteomes" id="UP000237347">
    <property type="component" value="Unassembled WGS sequence"/>
</dbReference>
<evidence type="ECO:0000256" key="1">
    <source>
        <dbReference type="ARBA" id="ARBA00004236"/>
    </source>
</evidence>
<evidence type="ECO:0000256" key="3">
    <source>
        <dbReference type="ARBA" id="ARBA00022475"/>
    </source>
</evidence>
<dbReference type="Gene3D" id="3.80.10.10">
    <property type="entry name" value="Ribonuclease Inhibitor"/>
    <property type="match status" value="1"/>
</dbReference>
<evidence type="ECO:0000256" key="4">
    <source>
        <dbReference type="ARBA" id="ARBA00022614"/>
    </source>
</evidence>
<dbReference type="EMBL" id="PKMF04000162">
    <property type="protein sequence ID" value="KAK7845954.1"/>
    <property type="molecule type" value="Genomic_DNA"/>
</dbReference>
<dbReference type="AlphaFoldDB" id="A0AAW0L515"/>
<evidence type="ECO:0000256" key="9">
    <source>
        <dbReference type="ARBA" id="ARBA00023136"/>
    </source>
</evidence>
<feature type="region of interest" description="Disordered" evidence="12">
    <location>
        <begin position="339"/>
        <end position="362"/>
    </location>
</feature>
<evidence type="ECO:0000313" key="13">
    <source>
        <dbReference type="EMBL" id="KAK7845954.1"/>
    </source>
</evidence>
<dbReference type="Pfam" id="PF13855">
    <property type="entry name" value="LRR_8"/>
    <property type="match status" value="1"/>
</dbReference>
<dbReference type="PANTHER" id="PTHR48062:SF52">
    <property type="entry name" value="RECEPTOR-LIKE PROTEIN 8-RELATED"/>
    <property type="match status" value="1"/>
</dbReference>
<organism evidence="13 14">
    <name type="scientific">Quercus suber</name>
    <name type="common">Cork oak</name>
    <dbReference type="NCBI Taxonomy" id="58331"/>
    <lineage>
        <taxon>Eukaryota</taxon>
        <taxon>Viridiplantae</taxon>
        <taxon>Streptophyta</taxon>
        <taxon>Embryophyta</taxon>
        <taxon>Tracheophyta</taxon>
        <taxon>Spermatophyta</taxon>
        <taxon>Magnoliopsida</taxon>
        <taxon>eudicotyledons</taxon>
        <taxon>Gunneridae</taxon>
        <taxon>Pentapetalae</taxon>
        <taxon>rosids</taxon>
        <taxon>fabids</taxon>
        <taxon>Fagales</taxon>
        <taxon>Fagaceae</taxon>
        <taxon>Quercus</taxon>
    </lineage>
</organism>
<keyword evidence="5" id="KW-0812">Transmembrane</keyword>
<reference evidence="13 14" key="1">
    <citation type="journal article" date="2018" name="Sci. Data">
        <title>The draft genome sequence of cork oak.</title>
        <authorList>
            <person name="Ramos A.M."/>
            <person name="Usie A."/>
            <person name="Barbosa P."/>
            <person name="Barros P.M."/>
            <person name="Capote T."/>
            <person name="Chaves I."/>
            <person name="Simoes F."/>
            <person name="Abreu I."/>
            <person name="Carrasquinho I."/>
            <person name="Faro C."/>
            <person name="Guimaraes J.B."/>
            <person name="Mendonca D."/>
            <person name="Nobrega F."/>
            <person name="Rodrigues L."/>
            <person name="Saibo N.J.M."/>
            <person name="Varela M.C."/>
            <person name="Egas C."/>
            <person name="Matos J."/>
            <person name="Miguel C.M."/>
            <person name="Oliveira M.M."/>
            <person name="Ricardo C.P."/>
            <person name="Goncalves S."/>
        </authorList>
    </citation>
    <scope>NUCLEOTIDE SEQUENCE [LARGE SCALE GENOMIC DNA]</scope>
    <source>
        <strain evidence="14">cv. HL8</strain>
    </source>
</reference>
<evidence type="ECO:0000256" key="6">
    <source>
        <dbReference type="ARBA" id="ARBA00022729"/>
    </source>
</evidence>
<keyword evidence="8" id="KW-1133">Transmembrane helix</keyword>
<keyword evidence="4" id="KW-0433">Leucine-rich repeat</keyword>
<keyword evidence="10" id="KW-0325">Glycoprotein</keyword>
<name>A0AAW0L515_QUESU</name>
<dbReference type="FunFam" id="3.80.10.10:FF:000111">
    <property type="entry name" value="LRR receptor-like serine/threonine-protein kinase ERECTA"/>
    <property type="match status" value="1"/>
</dbReference>
<evidence type="ECO:0000256" key="5">
    <source>
        <dbReference type="ARBA" id="ARBA00022692"/>
    </source>
</evidence>
<dbReference type="InterPro" id="IPR001611">
    <property type="entry name" value="Leu-rich_rpt"/>
</dbReference>
<evidence type="ECO:0000256" key="12">
    <source>
        <dbReference type="SAM" id="MobiDB-lite"/>
    </source>
</evidence>
<keyword evidence="7" id="KW-0677">Repeat</keyword>
<keyword evidence="6" id="KW-0732">Signal</keyword>
<dbReference type="GO" id="GO:0005886">
    <property type="term" value="C:plasma membrane"/>
    <property type="evidence" value="ECO:0007669"/>
    <property type="project" value="UniProtKB-SubCell"/>
</dbReference>
<dbReference type="InterPro" id="IPR051502">
    <property type="entry name" value="RLP_Defense_Trigger"/>
</dbReference>
<feature type="compositionally biased region" description="Polar residues" evidence="12">
    <location>
        <begin position="350"/>
        <end position="362"/>
    </location>
</feature>
<comment type="similarity">
    <text evidence="2">Belongs to the RLP family.</text>
</comment>
<comment type="subcellular location">
    <subcellularLocation>
        <location evidence="1">Cell membrane</location>
    </subcellularLocation>
    <subcellularLocation>
        <location evidence="11">Endomembrane system</location>
        <topology evidence="11">Single-pass membrane protein</topology>
    </subcellularLocation>
</comment>
<evidence type="ECO:0000256" key="10">
    <source>
        <dbReference type="ARBA" id="ARBA00023180"/>
    </source>
</evidence>
<keyword evidence="13" id="KW-0675">Receptor</keyword>
<keyword evidence="14" id="KW-1185">Reference proteome</keyword>
<keyword evidence="3" id="KW-1003">Cell membrane</keyword>
<dbReference type="PRINTS" id="PR00019">
    <property type="entry name" value="LEURICHRPT"/>
</dbReference>
<protein>
    <submittedName>
        <fullName evidence="13">Receptor like protein 21</fullName>
    </submittedName>
</protein>
<sequence>MEEFKSLSNLSKLKHLDLGGNHFDKGILRSLGALSALTSLKLDSNQMEGPLYDQGLCGLKKLQELDLQGNSFEGTLPSCLYNLTSLQRCDNKKVEIETENSDWVPLFQLESLVISNCSLNKLSHRLPTFLFHQHSLRSLGLEHTGLKGPFPDWLFRNNTRLKYAILHDNSFSGHFHLPLFLNSTHGIDVSNNQLIGKLQRNIGEILPNIRLSSYKGGILTYMSGLDLSCNNLIGEIPPELGQLQEIHALNLSHNQLIGSIPKSFSNLTELESLDLSHNRLSREIPPQLIELTFLAVFSVAYNNLSGRTPDMKAQFGTFQASSYDGNPFLCGVPLEKSCSNNKDASPPTPTQSSNWIVTSNSQ</sequence>
<dbReference type="SUPFAM" id="SSF52058">
    <property type="entry name" value="L domain-like"/>
    <property type="match status" value="1"/>
</dbReference>
<dbReference type="PROSITE" id="PS51450">
    <property type="entry name" value="LRR"/>
    <property type="match status" value="1"/>
</dbReference>
<gene>
    <name evidence="13" type="primary">RLP21_0</name>
    <name evidence="13" type="ORF">CFP56_008546</name>
</gene>
<evidence type="ECO:0000313" key="14">
    <source>
        <dbReference type="Proteomes" id="UP000237347"/>
    </source>
</evidence>
<dbReference type="SMART" id="SM00369">
    <property type="entry name" value="LRR_TYP"/>
    <property type="match status" value="5"/>
</dbReference>
<proteinExistence type="inferred from homology"/>
<evidence type="ECO:0000256" key="7">
    <source>
        <dbReference type="ARBA" id="ARBA00022737"/>
    </source>
</evidence>
<comment type="caution">
    <text evidence="13">The sequence shown here is derived from an EMBL/GenBank/DDBJ whole genome shotgun (WGS) entry which is preliminary data.</text>
</comment>